<dbReference type="AlphaFoldDB" id="A0A830BN59"/>
<organism evidence="1 2">
    <name type="scientific">Phtheirospermum japonicum</name>
    <dbReference type="NCBI Taxonomy" id="374723"/>
    <lineage>
        <taxon>Eukaryota</taxon>
        <taxon>Viridiplantae</taxon>
        <taxon>Streptophyta</taxon>
        <taxon>Embryophyta</taxon>
        <taxon>Tracheophyta</taxon>
        <taxon>Spermatophyta</taxon>
        <taxon>Magnoliopsida</taxon>
        <taxon>eudicotyledons</taxon>
        <taxon>Gunneridae</taxon>
        <taxon>Pentapetalae</taxon>
        <taxon>asterids</taxon>
        <taxon>lamiids</taxon>
        <taxon>Lamiales</taxon>
        <taxon>Orobanchaceae</taxon>
        <taxon>Orobanchaceae incertae sedis</taxon>
        <taxon>Phtheirospermum</taxon>
    </lineage>
</organism>
<dbReference type="SUPFAM" id="SSF52540">
    <property type="entry name" value="P-loop containing nucleoside triphosphate hydrolases"/>
    <property type="match status" value="1"/>
</dbReference>
<dbReference type="GO" id="GO:0005737">
    <property type="term" value="C:cytoplasm"/>
    <property type="evidence" value="ECO:0007669"/>
    <property type="project" value="TreeGrafter"/>
</dbReference>
<dbReference type="EMBL" id="BMAC01000124">
    <property type="protein sequence ID" value="GFP86418.1"/>
    <property type="molecule type" value="Genomic_DNA"/>
</dbReference>
<gene>
    <name evidence="1" type="ORF">PHJA_000785600</name>
</gene>
<dbReference type="GO" id="GO:0005874">
    <property type="term" value="C:microtubule"/>
    <property type="evidence" value="ECO:0007669"/>
    <property type="project" value="TreeGrafter"/>
</dbReference>
<dbReference type="Proteomes" id="UP000653305">
    <property type="component" value="Unassembled WGS sequence"/>
</dbReference>
<dbReference type="PANTHER" id="PTHR11566:SF21">
    <property type="entry name" value="DYNAMIN RELATED PROTEIN 1, ISOFORM A"/>
    <property type="match status" value="1"/>
</dbReference>
<dbReference type="GO" id="GO:0003924">
    <property type="term" value="F:GTPase activity"/>
    <property type="evidence" value="ECO:0007669"/>
    <property type="project" value="TreeGrafter"/>
</dbReference>
<comment type="caution">
    <text evidence="1">The sequence shown here is derived from an EMBL/GenBank/DDBJ whole genome shotgun (WGS) entry which is preliminary data.</text>
</comment>
<keyword evidence="2" id="KW-1185">Reference proteome</keyword>
<dbReference type="GO" id="GO:0008017">
    <property type="term" value="F:microtubule binding"/>
    <property type="evidence" value="ECO:0007669"/>
    <property type="project" value="TreeGrafter"/>
</dbReference>
<dbReference type="GO" id="GO:0016020">
    <property type="term" value="C:membrane"/>
    <property type="evidence" value="ECO:0007669"/>
    <property type="project" value="TreeGrafter"/>
</dbReference>
<dbReference type="Gene3D" id="3.40.50.300">
    <property type="entry name" value="P-loop containing nucleotide triphosphate hydrolases"/>
    <property type="match status" value="1"/>
</dbReference>
<evidence type="ECO:0000313" key="1">
    <source>
        <dbReference type="EMBL" id="GFP86418.1"/>
    </source>
</evidence>
<sequence length="131" mass="14751">MLVIARVDLIVLAKVLMGDHSSDIETRIRTIIMSYIKHPNSPILVVTSANVDLESTDQMAENANYDEYGYLLTLLLQLDIMDMGTDARNFFLGKLIPLRLGYVGVMLWSSTILGYKIKSEDCKLVFIYSSV</sequence>
<dbReference type="OrthoDB" id="5061070at2759"/>
<dbReference type="InterPro" id="IPR022812">
    <property type="entry name" value="Dynamin"/>
</dbReference>
<reference evidence="1" key="1">
    <citation type="submission" date="2020-07" db="EMBL/GenBank/DDBJ databases">
        <title>Ethylene signaling mediates host invasion by parasitic plants.</title>
        <authorList>
            <person name="Yoshida S."/>
        </authorList>
    </citation>
    <scope>NUCLEOTIDE SEQUENCE</scope>
    <source>
        <strain evidence="1">Okayama</strain>
    </source>
</reference>
<dbReference type="PANTHER" id="PTHR11566">
    <property type="entry name" value="DYNAMIN"/>
    <property type="match status" value="1"/>
</dbReference>
<dbReference type="InterPro" id="IPR027417">
    <property type="entry name" value="P-loop_NTPase"/>
</dbReference>
<protein>
    <submittedName>
        <fullName evidence="1">Dynamin-related protein 3b</fullName>
    </submittedName>
</protein>
<proteinExistence type="predicted"/>
<name>A0A830BN59_9LAMI</name>
<accession>A0A830BN59</accession>
<evidence type="ECO:0000313" key="2">
    <source>
        <dbReference type="Proteomes" id="UP000653305"/>
    </source>
</evidence>